<feature type="compositionally biased region" description="Basic and acidic residues" evidence="1">
    <location>
        <begin position="1"/>
        <end position="51"/>
    </location>
</feature>
<accession>A0A7W2DZE0</accession>
<protein>
    <submittedName>
        <fullName evidence="3">Uncharacterized protein</fullName>
    </submittedName>
</protein>
<evidence type="ECO:0000313" key="3">
    <source>
        <dbReference type="EMBL" id="MBA5225845.1"/>
    </source>
</evidence>
<evidence type="ECO:0000256" key="1">
    <source>
        <dbReference type="SAM" id="MobiDB-lite"/>
    </source>
</evidence>
<feature type="region of interest" description="Disordered" evidence="1">
    <location>
        <begin position="1"/>
        <end position="54"/>
    </location>
</feature>
<dbReference type="EMBL" id="JACERG010000022">
    <property type="protein sequence ID" value="MBA5225845.1"/>
    <property type="molecule type" value="Genomic_DNA"/>
</dbReference>
<feature type="transmembrane region" description="Helical" evidence="2">
    <location>
        <begin position="55"/>
        <end position="79"/>
    </location>
</feature>
<dbReference type="Proteomes" id="UP000587608">
    <property type="component" value="Unassembled WGS sequence"/>
</dbReference>
<organism evidence="3 4">
    <name type="scientific">Streptomyces griseoaurantiacus</name>
    <dbReference type="NCBI Taxonomy" id="68213"/>
    <lineage>
        <taxon>Bacteria</taxon>
        <taxon>Bacillati</taxon>
        <taxon>Actinomycetota</taxon>
        <taxon>Actinomycetes</taxon>
        <taxon>Kitasatosporales</taxon>
        <taxon>Streptomycetaceae</taxon>
        <taxon>Streptomyces</taxon>
        <taxon>Streptomyces aurantiacus group</taxon>
    </lineage>
</organism>
<proteinExistence type="predicted"/>
<name>A0A7W2DZE0_9ACTN</name>
<reference evidence="3 4" key="1">
    <citation type="submission" date="2020-07" db="EMBL/GenBank/DDBJ databases">
        <title>Differential regulation of undecylprodigiosin biosynthesis in the yeast-scavenging Streptomyces strain MBK6.</title>
        <authorList>
            <person name="Baral B."/>
            <person name="Siitonen V."/>
            <person name="Laughlin M."/>
            <person name="Yamada K."/>
            <person name="Ilomaeki M."/>
            <person name="Metsae-Ketelae M."/>
            <person name="Niemi J."/>
        </authorList>
    </citation>
    <scope>NUCLEOTIDE SEQUENCE [LARGE SCALE GENOMIC DNA]</scope>
    <source>
        <strain evidence="3 4">MBK6</strain>
    </source>
</reference>
<evidence type="ECO:0000313" key="4">
    <source>
        <dbReference type="Proteomes" id="UP000587608"/>
    </source>
</evidence>
<keyword evidence="2" id="KW-0812">Transmembrane</keyword>
<dbReference type="RefSeq" id="WP_191854815.1">
    <property type="nucleotide sequence ID" value="NZ_JACERG010000022.1"/>
</dbReference>
<sequence length="130" mass="14043">MAEAEQDTHERHEHGRDGKHGRDDEHGRDGKHGRDDEHGRDGKHGGDDWHPQEPWWWGIGPLGAGVLVLVGVGWLLWLYVWSSGAEDDAGAGYGAGKAVCVGLVLLGGAVLERLRSRAARGPGAGEREED</sequence>
<gene>
    <name evidence="3" type="ORF">H1X69_31240</name>
</gene>
<feature type="transmembrane region" description="Helical" evidence="2">
    <location>
        <begin position="91"/>
        <end position="111"/>
    </location>
</feature>
<evidence type="ECO:0000256" key="2">
    <source>
        <dbReference type="SAM" id="Phobius"/>
    </source>
</evidence>
<keyword evidence="2" id="KW-0472">Membrane</keyword>
<comment type="caution">
    <text evidence="3">The sequence shown here is derived from an EMBL/GenBank/DDBJ whole genome shotgun (WGS) entry which is preliminary data.</text>
</comment>
<keyword evidence="2" id="KW-1133">Transmembrane helix</keyword>
<dbReference type="AlphaFoldDB" id="A0A7W2DZE0"/>